<dbReference type="InterPro" id="IPR013762">
    <property type="entry name" value="Integrase-like_cat_sf"/>
</dbReference>
<dbReference type="InterPro" id="IPR010998">
    <property type="entry name" value="Integrase_recombinase_N"/>
</dbReference>
<dbReference type="Proteomes" id="UP000014184">
    <property type="component" value="Unassembled WGS sequence"/>
</dbReference>
<keyword evidence="6 9" id="KW-0238">DNA-binding</keyword>
<dbReference type="SUPFAM" id="SSF47823">
    <property type="entry name" value="lambda integrase-like, N-terminal domain"/>
    <property type="match status" value="1"/>
</dbReference>
<evidence type="ECO:0000256" key="2">
    <source>
        <dbReference type="ARBA" id="ARBA00022490"/>
    </source>
</evidence>
<dbReference type="InterPro" id="IPR011010">
    <property type="entry name" value="DNA_brk_join_enz"/>
</dbReference>
<gene>
    <name evidence="9" type="primary">xerC</name>
    <name evidence="12" type="ORF">TM51_03727</name>
</gene>
<dbReference type="GO" id="GO:0007059">
    <property type="term" value="P:chromosome segregation"/>
    <property type="evidence" value="ECO:0007669"/>
    <property type="project" value="UniProtKB-UniRule"/>
</dbReference>
<keyword evidence="13" id="KW-1185">Reference proteome</keyword>
<dbReference type="PROSITE" id="PS51900">
    <property type="entry name" value="CB"/>
    <property type="match status" value="1"/>
</dbReference>
<dbReference type="Gene3D" id="1.10.443.10">
    <property type="entry name" value="Intergrase catalytic core"/>
    <property type="match status" value="1"/>
</dbReference>
<dbReference type="InterPro" id="IPR050090">
    <property type="entry name" value="Tyrosine_recombinase_XerCD"/>
</dbReference>
<dbReference type="GO" id="GO:0009037">
    <property type="term" value="F:tyrosine-based site-specific recombinase activity"/>
    <property type="evidence" value="ECO:0007669"/>
    <property type="project" value="UniProtKB-UniRule"/>
</dbReference>
<dbReference type="PANTHER" id="PTHR30349">
    <property type="entry name" value="PHAGE INTEGRASE-RELATED"/>
    <property type="match status" value="1"/>
</dbReference>
<protein>
    <recommendedName>
        <fullName evidence="9">Tyrosine recombinase XerC</fullName>
    </recommendedName>
</protein>
<organism evidence="12 13">
    <name type="scientific">Thermobifida fusca TM51</name>
    <dbReference type="NCBI Taxonomy" id="1169414"/>
    <lineage>
        <taxon>Bacteria</taxon>
        <taxon>Bacillati</taxon>
        <taxon>Actinomycetota</taxon>
        <taxon>Actinomycetes</taxon>
        <taxon>Streptosporangiales</taxon>
        <taxon>Nocardiopsidaceae</taxon>
        <taxon>Thermobifida</taxon>
    </lineage>
</organism>
<comment type="function">
    <text evidence="9">Site-specific tyrosine recombinase, which acts by catalyzing the cutting and rejoining of the recombining DNA molecules. The XerC-XerD complex is essential to convert dimers of the bacterial chromosome into monomers to permit their segregation at cell division. It also contributes to the segregational stability of plasmids.</text>
</comment>
<keyword evidence="3 9" id="KW-0132">Cell division</keyword>
<evidence type="ECO:0000256" key="3">
    <source>
        <dbReference type="ARBA" id="ARBA00022618"/>
    </source>
</evidence>
<evidence type="ECO:0000256" key="1">
    <source>
        <dbReference type="ARBA" id="ARBA00004496"/>
    </source>
</evidence>
<evidence type="ECO:0000256" key="9">
    <source>
        <dbReference type="HAMAP-Rule" id="MF_01808"/>
    </source>
</evidence>
<reference evidence="12 13" key="1">
    <citation type="journal article" date="2013" name="Genome Announc.">
        <title>Draft Genome Sequence of the Lignocellulose Decomposer Thermobifida fusca Strain TM51.</title>
        <authorList>
            <person name="Toth A."/>
            <person name="Barna T."/>
            <person name="Nagy I."/>
            <person name="Horvath B."/>
            <person name="Nagy I."/>
            <person name="Tancsics A."/>
            <person name="Kriszt B."/>
            <person name="Baka E."/>
            <person name="Fekete C."/>
            <person name="Kukolya J."/>
        </authorList>
    </citation>
    <scope>NUCLEOTIDE SEQUENCE [LARGE SCALE GENOMIC DNA]</scope>
    <source>
        <strain evidence="12 13">TM51</strain>
    </source>
</reference>
<comment type="caution">
    <text evidence="12">The sequence shown here is derived from an EMBL/GenBank/DDBJ whole genome shotgun (WGS) entry which is preliminary data.</text>
</comment>
<evidence type="ECO:0000259" key="11">
    <source>
        <dbReference type="PROSITE" id="PS51900"/>
    </source>
</evidence>
<dbReference type="GO" id="GO:0003677">
    <property type="term" value="F:DNA binding"/>
    <property type="evidence" value="ECO:0007669"/>
    <property type="project" value="UniProtKB-UniRule"/>
</dbReference>
<dbReference type="RefSeq" id="WP_011291121.1">
    <property type="nucleotide sequence ID" value="NZ_AOSG01000018.1"/>
</dbReference>
<dbReference type="GO" id="GO:0006313">
    <property type="term" value="P:DNA transposition"/>
    <property type="evidence" value="ECO:0007669"/>
    <property type="project" value="UniProtKB-UniRule"/>
</dbReference>
<keyword evidence="7 9" id="KW-0233">DNA recombination</keyword>
<evidence type="ECO:0000259" key="10">
    <source>
        <dbReference type="PROSITE" id="PS51898"/>
    </source>
</evidence>
<dbReference type="PANTHER" id="PTHR30349:SF77">
    <property type="entry name" value="TYROSINE RECOMBINASE XERC"/>
    <property type="match status" value="1"/>
</dbReference>
<sequence length="303" mass="32867">MTDSPTTADTARILAEFDRHLRVERGCSPHTVRAYLTDVRSLLDYLADTGAGGLEDLDLATLRGWLGTLHDAGASRATMARRTAAARVFTAYLHRSGRLATDPGLRLATPRRHRRLPAVLDEDQAARVCAAARDGEESPLVLRRSAVVEVLYSTAIRVAELCGLDLDDVDWERHTLRVLGKGGRERVVPIGVPALDAVDRWLRDGRPQWATAHSGRALFLGARGGRLGERTARRDVYAATAAVARTGPHGLRHSAATHLLNGGADLRSVQEILGHASLASTQIYTHVSIGRLASVYQQAHPRA</sequence>
<keyword evidence="4 9" id="KW-0159">Chromosome partition</keyword>
<comment type="similarity">
    <text evidence="9">Belongs to the 'phage' integrase family. XerC subfamily.</text>
</comment>
<name>A0A9P2TC81_THEFU</name>
<proteinExistence type="inferred from homology"/>
<evidence type="ECO:0000313" key="12">
    <source>
        <dbReference type="EMBL" id="EOR72223.1"/>
    </source>
</evidence>
<evidence type="ECO:0000256" key="4">
    <source>
        <dbReference type="ARBA" id="ARBA00022829"/>
    </source>
</evidence>
<dbReference type="GO" id="GO:0051301">
    <property type="term" value="P:cell division"/>
    <property type="evidence" value="ECO:0007669"/>
    <property type="project" value="UniProtKB-KW"/>
</dbReference>
<evidence type="ECO:0000256" key="7">
    <source>
        <dbReference type="ARBA" id="ARBA00023172"/>
    </source>
</evidence>
<dbReference type="Pfam" id="PF00589">
    <property type="entry name" value="Phage_integrase"/>
    <property type="match status" value="1"/>
</dbReference>
<dbReference type="HAMAP" id="MF_01808">
    <property type="entry name" value="Recomb_XerC_XerD"/>
    <property type="match status" value="1"/>
</dbReference>
<dbReference type="InterPro" id="IPR023009">
    <property type="entry name" value="Tyrosine_recombinase_XerC/XerD"/>
</dbReference>
<comment type="subunit">
    <text evidence="9">Forms a cyclic heterotetrameric complex composed of two molecules of XerC and two molecules of XerD.</text>
</comment>
<feature type="active site" evidence="9">
    <location>
        <position position="157"/>
    </location>
</feature>
<evidence type="ECO:0000256" key="8">
    <source>
        <dbReference type="ARBA" id="ARBA00023306"/>
    </source>
</evidence>
<keyword evidence="8 9" id="KW-0131">Cell cycle</keyword>
<dbReference type="Gene3D" id="1.10.150.130">
    <property type="match status" value="1"/>
</dbReference>
<evidence type="ECO:0000256" key="5">
    <source>
        <dbReference type="ARBA" id="ARBA00022908"/>
    </source>
</evidence>
<dbReference type="PROSITE" id="PS51898">
    <property type="entry name" value="TYR_RECOMBINASE"/>
    <property type="match status" value="1"/>
</dbReference>
<evidence type="ECO:0000313" key="13">
    <source>
        <dbReference type="Proteomes" id="UP000014184"/>
    </source>
</evidence>
<dbReference type="InterPro" id="IPR002104">
    <property type="entry name" value="Integrase_catalytic"/>
</dbReference>
<dbReference type="AlphaFoldDB" id="A0A9P2TC81"/>
<dbReference type="SUPFAM" id="SSF56349">
    <property type="entry name" value="DNA breaking-rejoining enzymes"/>
    <property type="match status" value="1"/>
</dbReference>
<feature type="active site" evidence="9">
    <location>
        <position position="181"/>
    </location>
</feature>
<dbReference type="CDD" id="cd00798">
    <property type="entry name" value="INT_XerDC_C"/>
    <property type="match status" value="1"/>
</dbReference>
<dbReference type="EMBL" id="AOSG01000018">
    <property type="protein sequence ID" value="EOR72223.1"/>
    <property type="molecule type" value="Genomic_DNA"/>
</dbReference>
<feature type="domain" description="Core-binding (CB)" evidence="11">
    <location>
        <begin position="8"/>
        <end position="94"/>
    </location>
</feature>
<dbReference type="InterPro" id="IPR004107">
    <property type="entry name" value="Integrase_SAM-like_N"/>
</dbReference>
<dbReference type="GO" id="GO:0005737">
    <property type="term" value="C:cytoplasm"/>
    <property type="evidence" value="ECO:0007669"/>
    <property type="project" value="UniProtKB-SubCell"/>
</dbReference>
<accession>A0A9P2TC81</accession>
<dbReference type="InterPro" id="IPR044068">
    <property type="entry name" value="CB"/>
</dbReference>
<evidence type="ECO:0000256" key="6">
    <source>
        <dbReference type="ARBA" id="ARBA00023125"/>
    </source>
</evidence>
<dbReference type="Pfam" id="PF02899">
    <property type="entry name" value="Phage_int_SAM_1"/>
    <property type="match status" value="1"/>
</dbReference>
<feature type="active site" evidence="9">
    <location>
        <position position="252"/>
    </location>
</feature>
<feature type="active site" description="O-(3'-phospho-DNA)-tyrosine intermediate" evidence="9">
    <location>
        <position position="284"/>
    </location>
</feature>
<keyword evidence="5 9" id="KW-0229">DNA integration</keyword>
<comment type="subcellular location">
    <subcellularLocation>
        <location evidence="1 9">Cytoplasm</location>
    </subcellularLocation>
</comment>
<feature type="active site" evidence="9">
    <location>
        <position position="249"/>
    </location>
</feature>
<feature type="active site" evidence="9">
    <location>
        <position position="275"/>
    </location>
</feature>
<keyword evidence="2 9" id="KW-0963">Cytoplasm</keyword>
<feature type="domain" description="Tyr recombinase" evidence="10">
    <location>
        <begin position="115"/>
        <end position="297"/>
    </location>
</feature>